<keyword evidence="8" id="KW-1185">Reference proteome</keyword>
<evidence type="ECO:0000313" key="8">
    <source>
        <dbReference type="Proteomes" id="UP000289152"/>
    </source>
</evidence>
<dbReference type="GO" id="GO:0005762">
    <property type="term" value="C:mitochondrial large ribosomal subunit"/>
    <property type="evidence" value="ECO:0007669"/>
    <property type="project" value="TreeGrafter"/>
</dbReference>
<evidence type="ECO:0000259" key="6">
    <source>
        <dbReference type="SMART" id="SM01383"/>
    </source>
</evidence>
<dbReference type="GO" id="GO:0032543">
    <property type="term" value="P:mitochondrial translation"/>
    <property type="evidence" value="ECO:0007669"/>
    <property type="project" value="TreeGrafter"/>
</dbReference>
<dbReference type="Gene3D" id="4.10.950.10">
    <property type="entry name" value="Ribosomal protein L2, domain 3"/>
    <property type="match status" value="1"/>
</dbReference>
<evidence type="ECO:0000256" key="4">
    <source>
        <dbReference type="SAM" id="MobiDB-lite"/>
    </source>
</evidence>
<dbReference type="PANTHER" id="PTHR13691">
    <property type="entry name" value="RIBOSOMAL PROTEIN L2"/>
    <property type="match status" value="1"/>
</dbReference>
<protein>
    <submittedName>
        <fullName evidence="7">Uncharacterized protein</fullName>
    </submittedName>
</protein>
<dbReference type="STRING" id="5217.A0A4Q1BUL8"/>
<evidence type="ECO:0000259" key="5">
    <source>
        <dbReference type="SMART" id="SM01382"/>
    </source>
</evidence>
<proteinExistence type="inferred from homology"/>
<dbReference type="Proteomes" id="UP000289152">
    <property type="component" value="Unassembled WGS sequence"/>
</dbReference>
<feature type="compositionally biased region" description="Basic residues" evidence="4">
    <location>
        <begin position="395"/>
        <end position="408"/>
    </location>
</feature>
<dbReference type="PROSITE" id="PS00467">
    <property type="entry name" value="RIBOSOMAL_L2"/>
    <property type="match status" value="1"/>
</dbReference>
<dbReference type="SMART" id="SM01383">
    <property type="entry name" value="Ribosomal_L2"/>
    <property type="match status" value="1"/>
</dbReference>
<dbReference type="SUPFAM" id="SSF50249">
    <property type="entry name" value="Nucleic acid-binding proteins"/>
    <property type="match status" value="1"/>
</dbReference>
<dbReference type="EMBL" id="SDIL01000005">
    <property type="protein sequence ID" value="RXK41824.1"/>
    <property type="molecule type" value="Genomic_DNA"/>
</dbReference>
<reference evidence="7 8" key="1">
    <citation type="submission" date="2016-06" db="EMBL/GenBank/DDBJ databases">
        <title>Evolution of pathogenesis and genome organization in the Tremellales.</title>
        <authorList>
            <person name="Cuomo C."/>
            <person name="Litvintseva A."/>
            <person name="Heitman J."/>
            <person name="Chen Y."/>
            <person name="Sun S."/>
            <person name="Springer D."/>
            <person name="Dromer F."/>
            <person name="Young S."/>
            <person name="Zeng Q."/>
            <person name="Chapman S."/>
            <person name="Gujja S."/>
            <person name="Saif S."/>
            <person name="Birren B."/>
        </authorList>
    </citation>
    <scope>NUCLEOTIDE SEQUENCE [LARGE SCALE GENOMIC DNA]</scope>
    <source>
        <strain evidence="7 8">ATCC 28783</strain>
    </source>
</reference>
<feature type="domain" description="Large ribosomal subunit protein uL2 C-terminal" evidence="5">
    <location>
        <begin position="258"/>
        <end position="414"/>
    </location>
</feature>
<gene>
    <name evidence="7" type="ORF">M231_00823</name>
</gene>
<name>A0A4Q1BUL8_TREME</name>
<dbReference type="AlphaFoldDB" id="A0A4Q1BUL8"/>
<keyword evidence="2" id="KW-0689">Ribosomal protein</keyword>
<dbReference type="GO" id="GO:0003735">
    <property type="term" value="F:structural constituent of ribosome"/>
    <property type="evidence" value="ECO:0007669"/>
    <property type="project" value="InterPro"/>
</dbReference>
<dbReference type="InterPro" id="IPR022669">
    <property type="entry name" value="Ribosomal_uL2_C"/>
</dbReference>
<dbReference type="SMART" id="SM01382">
    <property type="entry name" value="Ribosomal_L2_C"/>
    <property type="match status" value="1"/>
</dbReference>
<dbReference type="InterPro" id="IPR022671">
    <property type="entry name" value="Ribosomal_uL2_CS"/>
</dbReference>
<dbReference type="InterPro" id="IPR014726">
    <property type="entry name" value="Ribosomal_uL2_dom3"/>
</dbReference>
<feature type="region of interest" description="Disordered" evidence="4">
    <location>
        <begin position="387"/>
        <end position="443"/>
    </location>
</feature>
<dbReference type="FunCoup" id="A0A4Q1BUL8">
    <property type="interactions" value="97"/>
</dbReference>
<dbReference type="SUPFAM" id="SSF50104">
    <property type="entry name" value="Translation proteins SH3-like domain"/>
    <property type="match status" value="1"/>
</dbReference>
<dbReference type="InterPro" id="IPR012340">
    <property type="entry name" value="NA-bd_OB-fold"/>
</dbReference>
<dbReference type="InterPro" id="IPR022666">
    <property type="entry name" value="Ribosomal_uL2_RNA-bd_dom"/>
</dbReference>
<dbReference type="Pfam" id="PF03947">
    <property type="entry name" value="Ribosomal_L2_C"/>
    <property type="match status" value="1"/>
</dbReference>
<dbReference type="VEuPathDB" id="FungiDB:TREMEDRAFT_27405"/>
<dbReference type="Gene3D" id="2.40.50.140">
    <property type="entry name" value="Nucleic acid-binding proteins"/>
    <property type="match status" value="1"/>
</dbReference>
<dbReference type="OrthoDB" id="268576at2759"/>
<organism evidence="7 8">
    <name type="scientific">Tremella mesenterica</name>
    <name type="common">Jelly fungus</name>
    <dbReference type="NCBI Taxonomy" id="5217"/>
    <lineage>
        <taxon>Eukaryota</taxon>
        <taxon>Fungi</taxon>
        <taxon>Dikarya</taxon>
        <taxon>Basidiomycota</taxon>
        <taxon>Agaricomycotina</taxon>
        <taxon>Tremellomycetes</taxon>
        <taxon>Tremellales</taxon>
        <taxon>Tremellaceae</taxon>
        <taxon>Tremella</taxon>
    </lineage>
</organism>
<evidence type="ECO:0000256" key="3">
    <source>
        <dbReference type="ARBA" id="ARBA00023274"/>
    </source>
</evidence>
<comment type="caution">
    <text evidence="7">The sequence shown here is derived from an EMBL/GenBank/DDBJ whole genome shotgun (WGS) entry which is preliminary data.</text>
</comment>
<dbReference type="InterPro" id="IPR008991">
    <property type="entry name" value="Translation_prot_SH3-like_sf"/>
</dbReference>
<evidence type="ECO:0000313" key="7">
    <source>
        <dbReference type="EMBL" id="RXK41824.1"/>
    </source>
</evidence>
<sequence>MSALVRGTAGARRSLLWTIASSSRFTPFRRYATETDVPPVRSDAPDVLFDTSSTGRNAQQGGAILKRYTGKGFPAIPSLRHLVHPYHPHLYSGQPLRELTLPQRKKGGRNHTGRIVNRHVGGGHRRRLRTVDFYRLEGGEHDVIRIEYDPGRSSHIALIRRRNISSITSPKISPEEGAILAELPKKKTSSLEEKPQRDEVKAGWSYILAPEGLRAGDIVTSYRSGIPAGFVEGWTGIAGQSGDTSDSRALGLLRTGTLKIGNVLPLYLIPPGTVIHNIALSANGKMLLCRSAGSNAQVVAHHGPKGEALGGSDILKMGGGLDKDGKRIKSNGSVLIKLQSGEVRRVEPGCVATIGTVSNKEHHSRQLGKAGRSRWLGIRPRVRGVAMNAADHPHGGGRGKSKGNKHPRSIYGWLTRGKRTRRPKDKNGNKMVVSQRPRLLKRQ</sequence>
<accession>A0A4Q1BUL8</accession>
<dbReference type="PANTHER" id="PTHR13691:SF5">
    <property type="entry name" value="LARGE RIBOSOMAL SUBUNIT PROTEIN UL2M"/>
    <property type="match status" value="1"/>
</dbReference>
<keyword evidence="3" id="KW-0687">Ribonucleoprotein</keyword>
<dbReference type="InterPro" id="IPR014722">
    <property type="entry name" value="Rib_uL2_dom2"/>
</dbReference>
<dbReference type="InParanoid" id="A0A4Q1BUL8"/>
<dbReference type="InterPro" id="IPR002171">
    <property type="entry name" value="Ribosomal_uL2"/>
</dbReference>
<evidence type="ECO:0000256" key="2">
    <source>
        <dbReference type="ARBA" id="ARBA00022980"/>
    </source>
</evidence>
<dbReference type="FunFam" id="4.10.950.10:FF:000001">
    <property type="entry name" value="50S ribosomal protein L2"/>
    <property type="match status" value="1"/>
</dbReference>
<dbReference type="GO" id="GO:0003723">
    <property type="term" value="F:RNA binding"/>
    <property type="evidence" value="ECO:0007669"/>
    <property type="project" value="TreeGrafter"/>
</dbReference>
<feature type="domain" description="Large ribosomal subunit protein uL2 RNA-binding" evidence="6">
    <location>
        <begin position="108"/>
        <end position="221"/>
    </location>
</feature>
<comment type="similarity">
    <text evidence="1">Belongs to the universal ribosomal protein uL2 family.</text>
</comment>
<evidence type="ECO:0000256" key="1">
    <source>
        <dbReference type="ARBA" id="ARBA00005636"/>
    </source>
</evidence>
<dbReference type="Gene3D" id="2.30.30.30">
    <property type="match status" value="1"/>
</dbReference>
<dbReference type="Pfam" id="PF00181">
    <property type="entry name" value="Ribosomal_L2_N"/>
    <property type="match status" value="1"/>
</dbReference>